<dbReference type="AlphaFoldDB" id="A0A4R2BKL6"/>
<keyword evidence="12" id="KW-1185">Reference proteome</keyword>
<name>A0A4R2BKL6_9BACI</name>
<evidence type="ECO:0000256" key="4">
    <source>
        <dbReference type="ARBA" id="ARBA00022475"/>
    </source>
</evidence>
<dbReference type="RefSeq" id="WP_132000671.1">
    <property type="nucleotide sequence ID" value="NZ_JABUHM010000006.1"/>
</dbReference>
<evidence type="ECO:0000259" key="10">
    <source>
        <dbReference type="Pfam" id="PF03553"/>
    </source>
</evidence>
<feature type="transmembrane region" description="Helical" evidence="9">
    <location>
        <begin position="110"/>
        <end position="128"/>
    </location>
</feature>
<keyword evidence="2" id="KW-0813">Transport</keyword>
<gene>
    <name evidence="11" type="ORF">EV146_10168</name>
</gene>
<evidence type="ECO:0000256" key="1">
    <source>
        <dbReference type="ARBA" id="ARBA00004651"/>
    </source>
</evidence>
<feature type="transmembrane region" description="Helical" evidence="9">
    <location>
        <begin position="433"/>
        <end position="456"/>
    </location>
</feature>
<feature type="transmembrane region" description="Helical" evidence="9">
    <location>
        <begin position="351"/>
        <end position="369"/>
    </location>
</feature>
<evidence type="ECO:0000256" key="8">
    <source>
        <dbReference type="ARBA" id="ARBA00038435"/>
    </source>
</evidence>
<dbReference type="GO" id="GO:0015297">
    <property type="term" value="F:antiporter activity"/>
    <property type="evidence" value="ECO:0007669"/>
    <property type="project" value="UniProtKB-KW"/>
</dbReference>
<feature type="transmembrane region" description="Helical" evidence="9">
    <location>
        <begin position="37"/>
        <end position="54"/>
    </location>
</feature>
<feature type="transmembrane region" description="Helical" evidence="9">
    <location>
        <begin position="140"/>
        <end position="165"/>
    </location>
</feature>
<dbReference type="NCBIfam" id="TIGR00931">
    <property type="entry name" value="antiport_nhaC"/>
    <property type="match status" value="1"/>
</dbReference>
<dbReference type="Pfam" id="PF03553">
    <property type="entry name" value="Na_H_antiporter"/>
    <property type="match status" value="1"/>
</dbReference>
<feature type="transmembrane region" description="Helical" evidence="9">
    <location>
        <begin position="74"/>
        <end position="104"/>
    </location>
</feature>
<keyword evidence="3" id="KW-0050">Antiport</keyword>
<comment type="caution">
    <text evidence="11">The sequence shown here is derived from an EMBL/GenBank/DDBJ whole genome shotgun (WGS) entry which is preliminary data.</text>
</comment>
<dbReference type="GO" id="GO:0005886">
    <property type="term" value="C:plasma membrane"/>
    <property type="evidence" value="ECO:0007669"/>
    <property type="project" value="UniProtKB-SubCell"/>
</dbReference>
<dbReference type="Proteomes" id="UP000295689">
    <property type="component" value="Unassembled WGS sequence"/>
</dbReference>
<keyword evidence="4" id="KW-1003">Cell membrane</keyword>
<evidence type="ECO:0000256" key="9">
    <source>
        <dbReference type="SAM" id="Phobius"/>
    </source>
</evidence>
<keyword evidence="7 9" id="KW-0472">Membrane</keyword>
<proteinExistence type="inferred from homology"/>
<keyword evidence="5 9" id="KW-0812">Transmembrane</keyword>
<evidence type="ECO:0000256" key="7">
    <source>
        <dbReference type="ARBA" id="ARBA00023136"/>
    </source>
</evidence>
<feature type="domain" description="Na+/H+ antiporter NhaC-like C-terminal" evidence="10">
    <location>
        <begin position="162"/>
        <end position="454"/>
    </location>
</feature>
<comment type="similarity">
    <text evidence="8">Belongs to the NhaC Na(+)/H(+) (TC 2.A.35) antiporter family.</text>
</comment>
<reference evidence="11 12" key="1">
    <citation type="journal article" date="2015" name="Stand. Genomic Sci.">
        <title>Genomic Encyclopedia of Bacterial and Archaeal Type Strains, Phase III: the genomes of soil and plant-associated and newly described type strains.</title>
        <authorList>
            <person name="Whitman W.B."/>
            <person name="Woyke T."/>
            <person name="Klenk H.P."/>
            <person name="Zhou Y."/>
            <person name="Lilburn T.G."/>
            <person name="Beck B.J."/>
            <person name="De Vos P."/>
            <person name="Vandamme P."/>
            <person name="Eisen J.A."/>
            <person name="Garrity G."/>
            <person name="Hugenholtz P."/>
            <person name="Kyrpides N.C."/>
        </authorList>
    </citation>
    <scope>NUCLEOTIDE SEQUENCE [LARGE SCALE GENOMIC DNA]</scope>
    <source>
        <strain evidence="11 12">CV53</strain>
    </source>
</reference>
<comment type="subcellular location">
    <subcellularLocation>
        <location evidence="1">Cell membrane</location>
        <topology evidence="1">Multi-pass membrane protein</topology>
    </subcellularLocation>
</comment>
<feature type="transmembrane region" description="Helical" evidence="9">
    <location>
        <begin position="407"/>
        <end position="427"/>
    </location>
</feature>
<feature type="transmembrane region" description="Helical" evidence="9">
    <location>
        <begin position="259"/>
        <end position="276"/>
    </location>
</feature>
<dbReference type="PANTHER" id="PTHR33451">
    <property type="entry name" value="MALATE-2H(+)/NA(+)-LACTATE ANTIPORTER"/>
    <property type="match status" value="1"/>
</dbReference>
<sequence>MYQRNALLKLNPLEAGIVTIILLAGISFSIIKLQLVPHIPVILAIFFLLIYGMIKKVRVADLETGMMEGAKSGLGAVLIFFFIGMLISSWMASGTIPTFIYIAFELINGKWFYAIAFVVTSIIGLSIGSSLTTAATIGAAFMGVAAALGLSPEITAGAIVSGAFFGDKMSPLSDTTTLASSSVGVDLFEHIKNMLWTTIPAFIISFIIFLLLSPPETGASFERAAAVKEELLRLNLVHWYSLIPFLLLAVLALKKVSAVVTLGSGTVAGLIVSFFLNGKGEWASLAAILFSGYKAETNVEEVSSLISRGGIESMMFSVSLVLLALSMGGLLFKLGILPALLSGIGNGLEKASLLISSAAASAIGVNFLLGEQYLSIVLTGNTFEPHFKKLGLHRKNLSRVLEDSGTVVNPLVPWGVCGVFLSGVLGVETVDYAIFAVFCLVSPVLTILAGLTGFSITKDGKTAA</sequence>
<keyword evidence="6 9" id="KW-1133">Transmembrane helix</keyword>
<evidence type="ECO:0000313" key="11">
    <source>
        <dbReference type="EMBL" id="TCN27741.1"/>
    </source>
</evidence>
<evidence type="ECO:0000313" key="12">
    <source>
        <dbReference type="Proteomes" id="UP000295689"/>
    </source>
</evidence>
<evidence type="ECO:0000256" key="2">
    <source>
        <dbReference type="ARBA" id="ARBA00022448"/>
    </source>
</evidence>
<feature type="transmembrane region" description="Helical" evidence="9">
    <location>
        <begin position="12"/>
        <end position="31"/>
    </location>
</feature>
<dbReference type="EMBL" id="SLVV01000001">
    <property type="protein sequence ID" value="TCN27741.1"/>
    <property type="molecule type" value="Genomic_DNA"/>
</dbReference>
<accession>A0A4R2BKL6</accession>
<protein>
    <submittedName>
        <fullName evidence="11">NhaC family Na+:H+ antiporter</fullName>
    </submittedName>
</protein>
<evidence type="ECO:0000256" key="5">
    <source>
        <dbReference type="ARBA" id="ARBA00022692"/>
    </source>
</evidence>
<dbReference type="InterPro" id="IPR018461">
    <property type="entry name" value="Na/H_Antiport_NhaC-like_C"/>
</dbReference>
<feature type="transmembrane region" description="Helical" evidence="9">
    <location>
        <begin position="314"/>
        <end position="339"/>
    </location>
</feature>
<evidence type="ECO:0000256" key="6">
    <source>
        <dbReference type="ARBA" id="ARBA00022989"/>
    </source>
</evidence>
<dbReference type="PANTHER" id="PTHR33451:SF6">
    <property type="entry name" value="NA(+)_H(+) ANTIPORTER NHAC"/>
    <property type="match status" value="1"/>
</dbReference>
<organism evidence="11 12">
    <name type="scientific">Mesobacillus foraminis</name>
    <dbReference type="NCBI Taxonomy" id="279826"/>
    <lineage>
        <taxon>Bacteria</taxon>
        <taxon>Bacillati</taxon>
        <taxon>Bacillota</taxon>
        <taxon>Bacilli</taxon>
        <taxon>Bacillales</taxon>
        <taxon>Bacillaceae</taxon>
        <taxon>Mesobacillus</taxon>
    </lineage>
</organism>
<evidence type="ECO:0000256" key="3">
    <source>
        <dbReference type="ARBA" id="ARBA00022449"/>
    </source>
</evidence>
<feature type="transmembrane region" description="Helical" evidence="9">
    <location>
        <begin position="234"/>
        <end position="253"/>
    </location>
</feature>
<dbReference type="InterPro" id="IPR004770">
    <property type="entry name" value="Na/H_antiport_NhaC"/>
</dbReference>
<feature type="transmembrane region" description="Helical" evidence="9">
    <location>
        <begin position="194"/>
        <end position="213"/>
    </location>
</feature>
<dbReference type="InterPro" id="IPR052180">
    <property type="entry name" value="NhaC_Na-H+_Antiporter"/>
</dbReference>